<proteinExistence type="predicted"/>
<reference evidence="1 2" key="1">
    <citation type="submission" date="2011-08" db="EMBL/GenBank/DDBJ databases">
        <title>The genome of the obligate endobacterium of an arbuscular mycorrhizal fungus reveals an interphylum network of nutritional interactions.</title>
        <authorList>
            <person name="Ghignone S."/>
            <person name="Salvioli A."/>
            <person name="Anca I."/>
            <person name="Lumini E."/>
            <person name="Ortu G."/>
            <person name="Petiti L."/>
            <person name="Cruveiller S."/>
            <person name="Bianciotto V."/>
            <person name="Piffanelli P."/>
            <person name="Lanfranco L."/>
            <person name="Bonfante P."/>
        </authorList>
    </citation>
    <scope>NUCLEOTIDE SEQUENCE [LARGE SCALE GENOMIC DNA]</scope>
    <source>
        <strain evidence="1 2">BEG34</strain>
    </source>
</reference>
<dbReference type="Proteomes" id="UP000054051">
    <property type="component" value="Unassembled WGS sequence"/>
</dbReference>
<keyword evidence="2" id="KW-1185">Reference proteome</keyword>
<name>G2J9E1_9BURK</name>
<dbReference type="AlphaFoldDB" id="G2J9E1"/>
<evidence type="ECO:0000313" key="1">
    <source>
        <dbReference type="EMBL" id="CCD29388.1"/>
    </source>
</evidence>
<dbReference type="EMBL" id="CAFB01000040">
    <property type="protein sequence ID" value="CCD29388.1"/>
    <property type="molecule type" value="Genomic_DNA"/>
</dbReference>
<organism evidence="1 2">
    <name type="scientific">Candidatus Glomeribacter gigasporarum BEG34</name>
    <dbReference type="NCBI Taxonomy" id="1070319"/>
    <lineage>
        <taxon>Bacteria</taxon>
        <taxon>Pseudomonadati</taxon>
        <taxon>Pseudomonadota</taxon>
        <taxon>Betaproteobacteria</taxon>
        <taxon>Burkholderiales</taxon>
        <taxon>Burkholderiaceae</taxon>
        <taxon>Candidatus Glomeribacter</taxon>
    </lineage>
</organism>
<protein>
    <submittedName>
        <fullName evidence="1">Uncharacterized protein</fullName>
    </submittedName>
</protein>
<evidence type="ECO:0000313" key="2">
    <source>
        <dbReference type="Proteomes" id="UP000054051"/>
    </source>
</evidence>
<accession>G2J9E1</accession>
<gene>
    <name evidence="1" type="ORF">CAGGBEG34_230027</name>
</gene>
<sequence length="32" mass="3566">MQQWFGLSDAAMEEALYDLPLYRVFSGLEGGA</sequence>
<comment type="caution">
    <text evidence="1">The sequence shown here is derived from an EMBL/GenBank/DDBJ whole genome shotgun (WGS) entry which is preliminary data.</text>
</comment>